<dbReference type="OrthoDB" id="3061698at2759"/>
<sequence>MTATKAYLAAQVSKSENAIQPEKSATSIVSRGSGLTRPGKSLKTPIRRFFFRFEALKPSAASTGNKRSHVNEHDMDSGFITDPLVNTPPLSSDVATSPMSELDTPDAGQYTYDMVSPDQQHTPPVPCMALQSSDHSVDAVVINTLLKLPFCCHEDLLTMPPDRIIEVAQEMNGRLPDALKINLNEPRDHSDIRREVERLVGIVKSIDAVSVPGAPLKRTKSRGRQEFGKATNVEFLAHLDLRAISPPTSPLAMISEARLRRRVGHADIAAIMSPTKLAMLREEDEEEGDEVERHDMLGACSETDVDEDVFRAAKKRRTSVSSAEFEMITPTVRRIKAPLMLTRLYDNINDASPTQRRTMRALSRRGLMFNHEPTASSPDTGKVIVKTAIIDRSLANTRARYRSSSKFTRIQDVPQIGLSDGPLYISTPKLDRIKRHDQPFRMSIASPIRGTRRMSFGKAITASPDSGGTGITRIPRYGRDERGSRSAFTRMSDFMLVDVDGHKEGDTNKTL</sequence>
<feature type="region of interest" description="Disordered" evidence="1">
    <location>
        <begin position="15"/>
        <end position="36"/>
    </location>
</feature>
<evidence type="ECO:0000313" key="3">
    <source>
        <dbReference type="Proteomes" id="UP000559027"/>
    </source>
</evidence>
<dbReference type="AlphaFoldDB" id="A0A8H5D5K4"/>
<protein>
    <submittedName>
        <fullName evidence="2">Uncharacterized protein</fullName>
    </submittedName>
</protein>
<dbReference type="EMBL" id="JAACJO010000009">
    <property type="protein sequence ID" value="KAF5354092.1"/>
    <property type="molecule type" value="Genomic_DNA"/>
</dbReference>
<dbReference type="Proteomes" id="UP000559027">
    <property type="component" value="Unassembled WGS sequence"/>
</dbReference>
<name>A0A8H5D5K4_9AGAR</name>
<feature type="region of interest" description="Disordered" evidence="1">
    <location>
        <begin position="459"/>
        <end position="484"/>
    </location>
</feature>
<proteinExistence type="predicted"/>
<accession>A0A8H5D5K4</accession>
<organism evidence="2 3">
    <name type="scientific">Leucocoprinus leucothites</name>
    <dbReference type="NCBI Taxonomy" id="201217"/>
    <lineage>
        <taxon>Eukaryota</taxon>
        <taxon>Fungi</taxon>
        <taxon>Dikarya</taxon>
        <taxon>Basidiomycota</taxon>
        <taxon>Agaricomycotina</taxon>
        <taxon>Agaricomycetes</taxon>
        <taxon>Agaricomycetidae</taxon>
        <taxon>Agaricales</taxon>
        <taxon>Agaricineae</taxon>
        <taxon>Agaricaceae</taxon>
        <taxon>Leucocoprinus</taxon>
    </lineage>
</organism>
<comment type="caution">
    <text evidence="2">The sequence shown here is derived from an EMBL/GenBank/DDBJ whole genome shotgun (WGS) entry which is preliminary data.</text>
</comment>
<keyword evidence="3" id="KW-1185">Reference proteome</keyword>
<evidence type="ECO:0000313" key="2">
    <source>
        <dbReference type="EMBL" id="KAF5354092.1"/>
    </source>
</evidence>
<evidence type="ECO:0000256" key="1">
    <source>
        <dbReference type="SAM" id="MobiDB-lite"/>
    </source>
</evidence>
<gene>
    <name evidence="2" type="ORF">D9756_006897</name>
</gene>
<reference evidence="2 3" key="1">
    <citation type="journal article" date="2020" name="ISME J.">
        <title>Uncovering the hidden diversity of litter-decomposition mechanisms in mushroom-forming fungi.</title>
        <authorList>
            <person name="Floudas D."/>
            <person name="Bentzer J."/>
            <person name="Ahren D."/>
            <person name="Johansson T."/>
            <person name="Persson P."/>
            <person name="Tunlid A."/>
        </authorList>
    </citation>
    <scope>NUCLEOTIDE SEQUENCE [LARGE SCALE GENOMIC DNA]</scope>
    <source>
        <strain evidence="2 3">CBS 146.42</strain>
    </source>
</reference>
<feature type="compositionally biased region" description="Polar residues" evidence="1">
    <location>
        <begin position="15"/>
        <end position="30"/>
    </location>
</feature>